<dbReference type="OrthoDB" id="2353131at2"/>
<keyword evidence="4" id="KW-0143">Chaperone</keyword>
<evidence type="ECO:0000256" key="2">
    <source>
        <dbReference type="ARBA" id="ARBA00022490"/>
    </source>
</evidence>
<sequence length="113" mass="13335">MESYKQLFAVTSQLIELVKEKSDQEDFIKEMEELFTKRQACLSLLSPPKTDSEKKLGQALMQQDQELKEVLQQEKLTIQQELKQLKVKKTSNQKYVNPYQALQTDGMFYDKRK</sequence>
<keyword evidence="8" id="KW-0175">Coiled coil</keyword>
<evidence type="ECO:0000256" key="8">
    <source>
        <dbReference type="SAM" id="Coils"/>
    </source>
</evidence>
<feature type="coiled-coil region" evidence="8">
    <location>
        <begin position="61"/>
        <end position="88"/>
    </location>
</feature>
<evidence type="ECO:0000313" key="9">
    <source>
        <dbReference type="EMBL" id="PKG22075.1"/>
    </source>
</evidence>
<keyword evidence="10" id="KW-1185">Reference proteome</keyword>
<evidence type="ECO:0000256" key="3">
    <source>
        <dbReference type="ARBA" id="ARBA00022795"/>
    </source>
</evidence>
<keyword evidence="9" id="KW-0966">Cell projection</keyword>
<proteinExistence type="inferred from homology"/>
<dbReference type="Pfam" id="PF05400">
    <property type="entry name" value="FliT"/>
    <property type="match status" value="1"/>
</dbReference>
<gene>
    <name evidence="9" type="ORF">CWS01_19080</name>
</gene>
<reference evidence="9 10" key="1">
    <citation type="journal article" date="2003" name="Int. J. Syst. Evol. Microbiol.">
        <title>Bacillus nealsonii sp. nov., isolated from a spacecraft-assembly facility, whose spores are gamma-radiation resistant.</title>
        <authorList>
            <person name="Venkateswaran K."/>
            <person name="Kempf M."/>
            <person name="Chen F."/>
            <person name="Satomi M."/>
            <person name="Nicholson W."/>
            <person name="Kern R."/>
        </authorList>
    </citation>
    <scope>NUCLEOTIDE SEQUENCE [LARGE SCALE GENOMIC DNA]</scope>
    <source>
        <strain evidence="9 10">FO-92</strain>
    </source>
</reference>
<protein>
    <recommendedName>
        <fullName evidence="7">Flagellar protein FliT</fullName>
    </recommendedName>
</protein>
<organism evidence="9 10">
    <name type="scientific">Niallia nealsonii</name>
    <dbReference type="NCBI Taxonomy" id="115979"/>
    <lineage>
        <taxon>Bacteria</taxon>
        <taxon>Bacillati</taxon>
        <taxon>Bacillota</taxon>
        <taxon>Bacilli</taxon>
        <taxon>Bacillales</taxon>
        <taxon>Bacillaceae</taxon>
        <taxon>Niallia</taxon>
    </lineage>
</organism>
<evidence type="ECO:0000256" key="1">
    <source>
        <dbReference type="ARBA" id="ARBA00004514"/>
    </source>
</evidence>
<comment type="subcellular location">
    <subcellularLocation>
        <location evidence="1">Cytoplasm</location>
        <location evidence="1">Cytosol</location>
    </subcellularLocation>
</comment>
<comment type="function">
    <text evidence="5">May act as an export chaperone for the filament capping protein FliD.</text>
</comment>
<comment type="caution">
    <text evidence="9">The sequence shown here is derived from an EMBL/GenBank/DDBJ whole genome shotgun (WGS) entry which is preliminary data.</text>
</comment>
<dbReference type="RefSeq" id="WP_101178803.1">
    <property type="nucleotide sequence ID" value="NZ_PISE01000047.1"/>
</dbReference>
<evidence type="ECO:0000313" key="10">
    <source>
        <dbReference type="Proteomes" id="UP000233375"/>
    </source>
</evidence>
<keyword evidence="9" id="KW-0282">Flagellum</keyword>
<evidence type="ECO:0000256" key="5">
    <source>
        <dbReference type="ARBA" id="ARBA00093765"/>
    </source>
</evidence>
<evidence type="ECO:0000256" key="7">
    <source>
        <dbReference type="ARBA" id="ARBA00093797"/>
    </source>
</evidence>
<evidence type="ECO:0000256" key="4">
    <source>
        <dbReference type="ARBA" id="ARBA00023186"/>
    </source>
</evidence>
<accession>A0A2N0YXV1</accession>
<comment type="similarity">
    <text evidence="6">Belongs to the bacillales FliT family.</text>
</comment>
<keyword evidence="2" id="KW-0963">Cytoplasm</keyword>
<name>A0A2N0YXV1_9BACI</name>
<keyword evidence="9" id="KW-0969">Cilium</keyword>
<dbReference type="AlphaFoldDB" id="A0A2N0YXV1"/>
<dbReference type="Proteomes" id="UP000233375">
    <property type="component" value="Unassembled WGS sequence"/>
</dbReference>
<keyword evidence="3" id="KW-1005">Bacterial flagellum biogenesis</keyword>
<dbReference type="EMBL" id="PISE01000047">
    <property type="protein sequence ID" value="PKG22075.1"/>
    <property type="molecule type" value="Genomic_DNA"/>
</dbReference>
<dbReference type="InterPro" id="IPR008622">
    <property type="entry name" value="FliT"/>
</dbReference>
<evidence type="ECO:0000256" key="6">
    <source>
        <dbReference type="ARBA" id="ARBA00093785"/>
    </source>
</evidence>